<feature type="transmembrane region" description="Helical" evidence="6">
    <location>
        <begin position="204"/>
        <end position="230"/>
    </location>
</feature>
<accession>A0A2S2P9X4</accession>
<dbReference type="GO" id="GO:0051968">
    <property type="term" value="P:positive regulation of synaptic transmission, glutamatergic"/>
    <property type="evidence" value="ECO:0007669"/>
    <property type="project" value="TreeGrafter"/>
</dbReference>
<dbReference type="EMBL" id="GGMR01013642">
    <property type="protein sequence ID" value="MBY26261.1"/>
    <property type="molecule type" value="Transcribed_RNA"/>
</dbReference>
<dbReference type="GO" id="GO:0098839">
    <property type="term" value="C:postsynaptic density membrane"/>
    <property type="evidence" value="ECO:0007669"/>
    <property type="project" value="TreeGrafter"/>
</dbReference>
<proteinExistence type="predicted"/>
<dbReference type="GO" id="GO:0098970">
    <property type="term" value="P:postsynaptic neurotransmitter receptor diffusion trapping"/>
    <property type="evidence" value="ECO:0007669"/>
    <property type="project" value="TreeGrafter"/>
</dbReference>
<dbReference type="GO" id="GO:0032281">
    <property type="term" value="C:AMPA glutamate receptor complex"/>
    <property type="evidence" value="ECO:0007669"/>
    <property type="project" value="TreeGrafter"/>
</dbReference>
<dbReference type="GO" id="GO:0005245">
    <property type="term" value="F:voltage-gated calcium channel activity"/>
    <property type="evidence" value="ECO:0007669"/>
    <property type="project" value="TreeGrafter"/>
</dbReference>
<feature type="transmembrane region" description="Helical" evidence="6">
    <location>
        <begin position="121"/>
        <end position="141"/>
    </location>
</feature>
<evidence type="ECO:0000256" key="6">
    <source>
        <dbReference type="SAM" id="Phobius"/>
    </source>
</evidence>
<dbReference type="Gene3D" id="1.20.140.150">
    <property type="match status" value="1"/>
</dbReference>
<dbReference type="InterPro" id="IPR051072">
    <property type="entry name" value="CACNG_subunit"/>
</dbReference>
<evidence type="ECO:0000256" key="1">
    <source>
        <dbReference type="ARBA" id="ARBA00004141"/>
    </source>
</evidence>
<dbReference type="PANTHER" id="PTHR12107:SF0">
    <property type="entry name" value="STARGAZIN (MAMMALIAN CALCIUM CHANNEL) HOMOLOG"/>
    <property type="match status" value="1"/>
</dbReference>
<evidence type="ECO:0000256" key="4">
    <source>
        <dbReference type="ARBA" id="ARBA00023136"/>
    </source>
</evidence>
<keyword evidence="2 6" id="KW-0812">Transmembrane</keyword>
<feature type="transmembrane region" description="Helical" evidence="6">
    <location>
        <begin position="153"/>
        <end position="172"/>
    </location>
</feature>
<feature type="compositionally biased region" description="Polar residues" evidence="5">
    <location>
        <begin position="336"/>
        <end position="346"/>
    </location>
</feature>
<dbReference type="GO" id="GO:0016247">
    <property type="term" value="F:channel regulator activity"/>
    <property type="evidence" value="ECO:0007669"/>
    <property type="project" value="TreeGrafter"/>
</dbReference>
<feature type="region of interest" description="Disordered" evidence="5">
    <location>
        <begin position="499"/>
        <end position="523"/>
    </location>
</feature>
<feature type="compositionally biased region" description="Low complexity" evidence="5">
    <location>
        <begin position="275"/>
        <end position="305"/>
    </location>
</feature>
<feature type="region of interest" description="Disordered" evidence="5">
    <location>
        <begin position="391"/>
        <end position="413"/>
    </location>
</feature>
<name>A0A2S2P9X4_SCHGA</name>
<dbReference type="GO" id="GO:0019226">
    <property type="term" value="P:transmission of nerve impulse"/>
    <property type="evidence" value="ECO:0007669"/>
    <property type="project" value="TreeGrafter"/>
</dbReference>
<evidence type="ECO:0000256" key="5">
    <source>
        <dbReference type="SAM" id="MobiDB-lite"/>
    </source>
</evidence>
<evidence type="ECO:0000256" key="3">
    <source>
        <dbReference type="ARBA" id="ARBA00022989"/>
    </source>
</evidence>
<dbReference type="Pfam" id="PF13903">
    <property type="entry name" value="Claudin_2"/>
    <property type="match status" value="1"/>
</dbReference>
<reference evidence="7" key="1">
    <citation type="submission" date="2018-04" db="EMBL/GenBank/DDBJ databases">
        <title>Transcriptome of Schizaphis graminum biotype I.</title>
        <authorList>
            <person name="Scully E.D."/>
            <person name="Geib S.M."/>
            <person name="Palmer N.A."/>
            <person name="Koch K."/>
            <person name="Bradshaw J."/>
            <person name="Heng-Moss T."/>
            <person name="Sarath G."/>
        </authorList>
    </citation>
    <scope>NUCLEOTIDE SEQUENCE</scope>
</reference>
<evidence type="ECO:0000313" key="7">
    <source>
        <dbReference type="EMBL" id="MBY26261.1"/>
    </source>
</evidence>
<dbReference type="GO" id="GO:0098943">
    <property type="term" value="P:neurotransmitter receptor transport, postsynaptic endosome to lysosome"/>
    <property type="evidence" value="ECO:0007669"/>
    <property type="project" value="TreeGrafter"/>
</dbReference>
<protein>
    <submittedName>
        <fullName evidence="7">Voltage-dependent calcium channel gamma-5 subunit</fullName>
    </submittedName>
</protein>
<keyword evidence="3 6" id="KW-1133">Transmembrane helix</keyword>
<dbReference type="GO" id="GO:0099590">
    <property type="term" value="P:neurotransmitter receptor internalization"/>
    <property type="evidence" value="ECO:0007669"/>
    <property type="project" value="TreeGrafter"/>
</dbReference>
<gene>
    <name evidence="7" type="primary">CACNG5</name>
    <name evidence="7" type="ORF">g.150767</name>
</gene>
<dbReference type="PANTHER" id="PTHR12107">
    <property type="entry name" value="VOLTAGE-DEPENDENT CALCIUM CHANNEL GAMMA SUBUNIT"/>
    <property type="match status" value="1"/>
</dbReference>
<comment type="subcellular location">
    <subcellularLocation>
        <location evidence="1">Membrane</location>
        <topology evidence="1">Multi-pass membrane protein</topology>
    </subcellularLocation>
</comment>
<keyword evidence="4 6" id="KW-0472">Membrane</keyword>
<feature type="transmembrane region" description="Helical" evidence="6">
    <location>
        <begin position="16"/>
        <end position="36"/>
    </location>
</feature>
<sequence length="559" mass="59020">MCAVSRAPENVSRTSVAFGVASLAILLTGFVTGSWVTTREPYRVPGTDGAYTAAAFRIGLWKICPTLRKTNSTMNFRSLSCKYIRYTSDWDKDLAKEDIGVDSDVYFTQSFVAKMRWCTPLVSISLCLMLAGCVFSFSGHFYKDQKTLIASSLHTLAGLILAAGLFVFASVLNDSFSPVVYQSMDDDDGDGFDGELRSEYDYRYGWSFVACSVAFLASEASAVFTITAYFRRLEDRVQYTAVNRKPSLDTPPPTCVGDRTSSACSADGRADSPDSDAGAAGATTTETTSRSDQSSSSSAAVASGRHQPAQCLSGGAGGGDQAASSSPSPGGGAAESCSNSAATSKTPPDICPPKIGCDGSTSTGSGGAATGCRLPAAAATYCSATLNHPHKSQHQHHVNHQQQHHHHQQHTQHYRQTLAVGGNGSCYEVDTSKPCTCTSAATLTTKRYATIAGVARHNGGKQYTTTTTTTALTNNHNNNNNGRRSAAGLAAIKESVASLADHHSLQHNSSHHHRKPDPPTRRLKASVGGYVVPQTPIAALEALDCPPAADPRLVVPSSV</sequence>
<feature type="region of interest" description="Disordered" evidence="5">
    <location>
        <begin position="244"/>
        <end position="352"/>
    </location>
</feature>
<dbReference type="InterPro" id="IPR004031">
    <property type="entry name" value="PMP22/EMP/MP20/Claudin"/>
</dbReference>
<organism evidence="7">
    <name type="scientific">Schizaphis graminum</name>
    <name type="common">Green bug aphid</name>
    <dbReference type="NCBI Taxonomy" id="13262"/>
    <lineage>
        <taxon>Eukaryota</taxon>
        <taxon>Metazoa</taxon>
        <taxon>Ecdysozoa</taxon>
        <taxon>Arthropoda</taxon>
        <taxon>Hexapoda</taxon>
        <taxon>Insecta</taxon>
        <taxon>Pterygota</taxon>
        <taxon>Neoptera</taxon>
        <taxon>Paraneoptera</taxon>
        <taxon>Hemiptera</taxon>
        <taxon>Sternorrhyncha</taxon>
        <taxon>Aphidomorpha</taxon>
        <taxon>Aphidoidea</taxon>
        <taxon>Aphididae</taxon>
        <taxon>Aphidini</taxon>
        <taxon>Schizaphis</taxon>
    </lineage>
</organism>
<evidence type="ECO:0000256" key="2">
    <source>
        <dbReference type="ARBA" id="ARBA00022692"/>
    </source>
</evidence>
<dbReference type="AlphaFoldDB" id="A0A2S2P9X4"/>